<dbReference type="EC" id="1.1.1.133" evidence="2"/>
<accession>A0A0G0XU78</accession>
<organism evidence="4 5">
    <name type="scientific">Candidatus Woesebacteria bacterium GW2011_GWA1_41_13b</name>
    <dbReference type="NCBI Taxonomy" id="1618555"/>
    <lineage>
        <taxon>Bacteria</taxon>
        <taxon>Candidatus Woeseibacteriota</taxon>
    </lineage>
</organism>
<dbReference type="Gene3D" id="3.40.50.720">
    <property type="entry name" value="NAD(P)-binding Rossmann-like Domain"/>
    <property type="match status" value="1"/>
</dbReference>
<dbReference type="GO" id="GO:0008831">
    <property type="term" value="F:dTDP-4-dehydrorhamnose reductase activity"/>
    <property type="evidence" value="ECO:0007669"/>
    <property type="project" value="UniProtKB-EC"/>
</dbReference>
<keyword evidence="2" id="KW-0560">Oxidoreductase</keyword>
<dbReference type="UniPathway" id="UPA00124"/>
<dbReference type="GO" id="GO:0019305">
    <property type="term" value="P:dTDP-rhamnose biosynthetic process"/>
    <property type="evidence" value="ECO:0007669"/>
    <property type="project" value="UniProtKB-UniPathway"/>
</dbReference>
<dbReference type="Proteomes" id="UP000034676">
    <property type="component" value="Unassembled WGS sequence"/>
</dbReference>
<feature type="domain" description="RmlD-like substrate binding" evidence="3">
    <location>
        <begin position="1"/>
        <end position="142"/>
    </location>
</feature>
<dbReference type="PANTHER" id="PTHR10491">
    <property type="entry name" value="DTDP-4-DEHYDRORHAMNOSE REDUCTASE"/>
    <property type="match status" value="1"/>
</dbReference>
<dbReference type="AlphaFoldDB" id="A0A0G0XU78"/>
<comment type="caution">
    <text evidence="4">The sequence shown here is derived from an EMBL/GenBank/DDBJ whole genome shotgun (WGS) entry which is preliminary data.</text>
</comment>
<dbReference type="PANTHER" id="PTHR10491:SF4">
    <property type="entry name" value="METHIONINE ADENOSYLTRANSFERASE 2 SUBUNIT BETA"/>
    <property type="match status" value="1"/>
</dbReference>
<dbReference type="InterPro" id="IPR029903">
    <property type="entry name" value="RmlD-like-bd"/>
</dbReference>
<dbReference type="InterPro" id="IPR036291">
    <property type="entry name" value="NAD(P)-bd_dom_sf"/>
</dbReference>
<evidence type="ECO:0000256" key="2">
    <source>
        <dbReference type="RuleBase" id="RU364082"/>
    </source>
</evidence>
<protein>
    <recommendedName>
        <fullName evidence="2">dTDP-4-dehydrorhamnose reductase</fullName>
        <ecNumber evidence="2">1.1.1.133</ecNumber>
    </recommendedName>
</protein>
<dbReference type="EMBL" id="LCAO01000011">
    <property type="protein sequence ID" value="KKR91462.1"/>
    <property type="molecule type" value="Genomic_DNA"/>
</dbReference>
<dbReference type="Pfam" id="PF04321">
    <property type="entry name" value="RmlD_sub_bind"/>
    <property type="match status" value="1"/>
</dbReference>
<sequence length="239" mass="26341">MKILMTGGSGLLGREILKLDPAIIAPAHSELDITDFDSILSALEKYSPNVVLHLAAYNKPPEHEKNPEPGIKVNIIGTANLALACFKVGVKLAHASTDFVYGSGSGPHKEEEPLLAPSRFGWSKIGAEAAVRMLHDYLILRLDFGPVPFPWPKVYKDHHISKLYVDEIAPLVLAAAKSKATEIMNIGGPRTTLEDYARRTRPDIETISKPDWVPADSSLDITKMKRELGIEDEHKLIKH</sequence>
<evidence type="ECO:0000256" key="1">
    <source>
        <dbReference type="ARBA" id="ARBA00010944"/>
    </source>
</evidence>
<keyword evidence="2" id="KW-0521">NADP</keyword>
<evidence type="ECO:0000313" key="5">
    <source>
        <dbReference type="Proteomes" id="UP000034676"/>
    </source>
</evidence>
<evidence type="ECO:0000313" key="4">
    <source>
        <dbReference type="EMBL" id="KKR91462.1"/>
    </source>
</evidence>
<dbReference type="InterPro" id="IPR005913">
    <property type="entry name" value="dTDP_dehydrorham_reduct"/>
</dbReference>
<dbReference type="SUPFAM" id="SSF51735">
    <property type="entry name" value="NAD(P)-binding Rossmann-fold domains"/>
    <property type="match status" value="1"/>
</dbReference>
<comment type="pathway">
    <text evidence="2">Carbohydrate biosynthesis; dTDP-L-rhamnose biosynthesis.</text>
</comment>
<gene>
    <name evidence="4" type="ORF">UU42_C0011G0008</name>
</gene>
<evidence type="ECO:0000259" key="3">
    <source>
        <dbReference type="Pfam" id="PF04321"/>
    </source>
</evidence>
<proteinExistence type="inferred from homology"/>
<comment type="similarity">
    <text evidence="1 2">Belongs to the dTDP-4-dehydrorhamnose reductase family.</text>
</comment>
<reference evidence="4 5" key="1">
    <citation type="journal article" date="2015" name="Nature">
        <title>rRNA introns, odd ribosomes, and small enigmatic genomes across a large radiation of phyla.</title>
        <authorList>
            <person name="Brown C.T."/>
            <person name="Hug L.A."/>
            <person name="Thomas B.C."/>
            <person name="Sharon I."/>
            <person name="Castelle C.J."/>
            <person name="Singh A."/>
            <person name="Wilkins M.J."/>
            <person name="Williams K.H."/>
            <person name="Banfield J.F."/>
        </authorList>
    </citation>
    <scope>NUCLEOTIDE SEQUENCE [LARGE SCALE GENOMIC DNA]</scope>
</reference>
<comment type="function">
    <text evidence="2">Catalyzes the reduction of dTDP-6-deoxy-L-lyxo-4-hexulose to yield dTDP-L-rhamnose.</text>
</comment>
<name>A0A0G0XU78_9BACT</name>